<feature type="region of interest" description="Disordered" evidence="1">
    <location>
        <begin position="651"/>
        <end position="673"/>
    </location>
</feature>
<reference evidence="3 4" key="1">
    <citation type="submission" date="2016-05" db="EMBL/GenBank/DDBJ databases">
        <title>Genome sequencing reveals origins of a unique bacterial endosymbiosis in the earliest lineages of terrestrial Fungi.</title>
        <authorList>
            <consortium name="DOE Joint Genome Institute"/>
            <person name="Uehling J."/>
            <person name="Gryganskyi A."/>
            <person name="Hameed K."/>
            <person name="Tschaplinski T."/>
            <person name="Misztal P."/>
            <person name="Wu S."/>
            <person name="Desiro A."/>
            <person name="Vande Pol N."/>
            <person name="Du Z.-Y."/>
            <person name="Zienkiewicz A."/>
            <person name="Zienkiewicz K."/>
            <person name="Morin E."/>
            <person name="Tisserant E."/>
            <person name="Splivallo R."/>
            <person name="Hainaut M."/>
            <person name="Henrissat B."/>
            <person name="Ohm R."/>
            <person name="Kuo A."/>
            <person name="Yan J."/>
            <person name="Lipzen A."/>
            <person name="Nolan M."/>
            <person name="Labutti K."/>
            <person name="Barry K."/>
            <person name="Goldstein A."/>
            <person name="Labbe J."/>
            <person name="Schadt C."/>
            <person name="Tuskan G."/>
            <person name="Grigoriev I."/>
            <person name="Martin F."/>
            <person name="Vilgalys R."/>
            <person name="Bonito G."/>
        </authorList>
    </citation>
    <scope>NUCLEOTIDE SEQUENCE [LARGE SCALE GENOMIC DNA]</scope>
    <source>
        <strain evidence="3 4">AG-77</strain>
    </source>
</reference>
<feature type="domain" description="F-box" evidence="2">
    <location>
        <begin position="1"/>
        <end position="43"/>
    </location>
</feature>
<evidence type="ECO:0000256" key="1">
    <source>
        <dbReference type="SAM" id="MobiDB-lite"/>
    </source>
</evidence>
<dbReference type="OrthoDB" id="2408736at2759"/>
<evidence type="ECO:0000259" key="2">
    <source>
        <dbReference type="PROSITE" id="PS50181"/>
    </source>
</evidence>
<dbReference type="Proteomes" id="UP000078512">
    <property type="component" value="Unassembled WGS sequence"/>
</dbReference>
<evidence type="ECO:0000313" key="4">
    <source>
        <dbReference type="Proteomes" id="UP000078512"/>
    </source>
</evidence>
<dbReference type="InterPro" id="IPR001810">
    <property type="entry name" value="F-box_dom"/>
</dbReference>
<dbReference type="Gene3D" id="1.20.1280.50">
    <property type="match status" value="1"/>
</dbReference>
<dbReference type="Pfam" id="PF00646">
    <property type="entry name" value="F-box"/>
    <property type="match status" value="1"/>
</dbReference>
<evidence type="ECO:0000313" key="3">
    <source>
        <dbReference type="EMBL" id="OAQ28348.1"/>
    </source>
</evidence>
<dbReference type="EMBL" id="KV442049">
    <property type="protein sequence ID" value="OAQ28348.1"/>
    <property type="molecule type" value="Genomic_DNA"/>
</dbReference>
<accession>A0A197JTN8</accession>
<sequence>MADTPSELLHIVAAHLDAPSFFVCLHVCRSWNAFFTSYAWRSIDGRMAFWQRFIEHGPLFDSLQKYRHFIRSLVVRQRKLLLFALAARLTDLTSLVVIGPFGDGNYSSQRRKYPVNQIRLAIPESAFGQQQQQDWHAVLHQSRLCWQVVLDNPGLTKLDFRYAPIWKAASTRCPEVKALWLQIFTRLREARYLEMRNGDDEVLSRLGTLYPKIEHFGHWGQSGRALDSMTAGYSTTLRVLEINNTVRYRHLREIVMAFPNLQRLHVERCTSPLEVNSAALVEFSHEKLEVLKVQVPSDLGLVKVHFPNVKKLHSGLFDPSVARNLLESHPALEHLILTYPEYHIAFFPPINEPVQPPSASFGLKELEWTGKRGYHRMNLGLLLPRLSHLVRLDIDVIRAANFEIIPRTCHLLEHMRFNLEGRAYQGMSELFAKCPHLKTCLGREHIIRASDMADELQPWTCLGLQELDLEITGVTRLSYDEERILDAMQVEGRTEPRDREEEGAIKARQSSNEEQRQVYRRLGQCTGLTRLQLGVEEGVRYLPQDEAPRLLSTHFKSQLTGGMSYRGLREGPLYVNTLELSLESGLAELRTLQELEDLGLNYVNHRIGIDEIEWMGQNWSLKTVSGIWGYYAQGNLDDDSVEERAGSFLSFIPDHDSQASDPEDSYGDDDDDL</sequence>
<dbReference type="InterPro" id="IPR032675">
    <property type="entry name" value="LRR_dom_sf"/>
</dbReference>
<dbReference type="AlphaFoldDB" id="A0A197JTN8"/>
<dbReference type="SUPFAM" id="SSF52047">
    <property type="entry name" value="RNI-like"/>
    <property type="match status" value="1"/>
</dbReference>
<protein>
    <recommendedName>
        <fullName evidence="2">F-box domain-containing protein</fullName>
    </recommendedName>
</protein>
<dbReference type="CDD" id="cd09917">
    <property type="entry name" value="F-box_SF"/>
    <property type="match status" value="1"/>
</dbReference>
<dbReference type="InterPro" id="IPR036047">
    <property type="entry name" value="F-box-like_dom_sf"/>
</dbReference>
<dbReference type="SUPFAM" id="SSF81383">
    <property type="entry name" value="F-box domain"/>
    <property type="match status" value="1"/>
</dbReference>
<name>A0A197JTN8_9FUNG</name>
<keyword evidence="4" id="KW-1185">Reference proteome</keyword>
<organism evidence="3 4">
    <name type="scientific">Linnemannia elongata AG-77</name>
    <dbReference type="NCBI Taxonomy" id="1314771"/>
    <lineage>
        <taxon>Eukaryota</taxon>
        <taxon>Fungi</taxon>
        <taxon>Fungi incertae sedis</taxon>
        <taxon>Mucoromycota</taxon>
        <taxon>Mortierellomycotina</taxon>
        <taxon>Mortierellomycetes</taxon>
        <taxon>Mortierellales</taxon>
        <taxon>Mortierellaceae</taxon>
        <taxon>Linnemannia</taxon>
    </lineage>
</organism>
<feature type="compositionally biased region" description="Basic and acidic residues" evidence="1">
    <location>
        <begin position="492"/>
        <end position="512"/>
    </location>
</feature>
<feature type="region of interest" description="Disordered" evidence="1">
    <location>
        <begin position="491"/>
        <end position="512"/>
    </location>
</feature>
<feature type="compositionally biased region" description="Acidic residues" evidence="1">
    <location>
        <begin position="661"/>
        <end position="673"/>
    </location>
</feature>
<dbReference type="Gene3D" id="3.80.10.10">
    <property type="entry name" value="Ribonuclease Inhibitor"/>
    <property type="match status" value="1"/>
</dbReference>
<dbReference type="PROSITE" id="PS50181">
    <property type="entry name" value="FBOX"/>
    <property type="match status" value="1"/>
</dbReference>
<gene>
    <name evidence="3" type="ORF">K457DRAFT_138800</name>
</gene>
<proteinExistence type="predicted"/>